<name>A0A7C3UX05_9BACT</name>
<organism evidence="2">
    <name type="scientific">Desulfobacca acetoxidans</name>
    <dbReference type="NCBI Taxonomy" id="60893"/>
    <lineage>
        <taxon>Bacteria</taxon>
        <taxon>Pseudomonadati</taxon>
        <taxon>Thermodesulfobacteriota</taxon>
        <taxon>Desulfobaccia</taxon>
        <taxon>Desulfobaccales</taxon>
        <taxon>Desulfobaccaceae</taxon>
        <taxon>Desulfobacca</taxon>
    </lineage>
</organism>
<feature type="compositionally biased region" description="Basic and acidic residues" evidence="1">
    <location>
        <begin position="39"/>
        <end position="49"/>
    </location>
</feature>
<feature type="compositionally biased region" description="Basic and acidic residues" evidence="1">
    <location>
        <begin position="70"/>
        <end position="79"/>
    </location>
</feature>
<protein>
    <submittedName>
        <fullName evidence="2">Uncharacterized protein</fullName>
    </submittedName>
</protein>
<feature type="compositionally biased region" description="Pro residues" evidence="1">
    <location>
        <begin position="17"/>
        <end position="36"/>
    </location>
</feature>
<evidence type="ECO:0000256" key="1">
    <source>
        <dbReference type="SAM" id="MobiDB-lite"/>
    </source>
</evidence>
<accession>A0A7C3UX05</accession>
<sequence>MLCFAIPAPAEEQPSSKPQPPPAAAPPKSAPRPRMAPPVREDQTAEKNMPRPAETLNQKKMTGKIGGQEIRAKEGAEDK</sequence>
<feature type="region of interest" description="Disordered" evidence="1">
    <location>
        <begin position="1"/>
        <end position="79"/>
    </location>
</feature>
<reference evidence="2" key="1">
    <citation type="journal article" date="2020" name="mSystems">
        <title>Genome- and Community-Level Interaction Insights into Carbon Utilization and Element Cycling Functions of Hydrothermarchaeota in Hydrothermal Sediment.</title>
        <authorList>
            <person name="Zhou Z."/>
            <person name="Liu Y."/>
            <person name="Xu W."/>
            <person name="Pan J."/>
            <person name="Luo Z.H."/>
            <person name="Li M."/>
        </authorList>
    </citation>
    <scope>NUCLEOTIDE SEQUENCE [LARGE SCALE GENOMIC DNA]</scope>
    <source>
        <strain evidence="2">SpSt-897</strain>
    </source>
</reference>
<gene>
    <name evidence="2" type="ORF">ENW96_00230</name>
</gene>
<proteinExistence type="predicted"/>
<dbReference type="EMBL" id="DTMF01000007">
    <property type="protein sequence ID" value="HGF32803.1"/>
    <property type="molecule type" value="Genomic_DNA"/>
</dbReference>
<comment type="caution">
    <text evidence="2">The sequence shown here is derived from an EMBL/GenBank/DDBJ whole genome shotgun (WGS) entry which is preliminary data.</text>
</comment>
<dbReference type="AlphaFoldDB" id="A0A7C3UX05"/>
<evidence type="ECO:0000313" key="2">
    <source>
        <dbReference type="EMBL" id="HGF32803.1"/>
    </source>
</evidence>